<dbReference type="Pfam" id="PF08502">
    <property type="entry name" value="LeuA_dimer"/>
    <property type="match status" value="1"/>
</dbReference>
<evidence type="ECO:0000313" key="3">
    <source>
        <dbReference type="EMBL" id="GGU32822.1"/>
    </source>
</evidence>
<dbReference type="Proteomes" id="UP000636661">
    <property type="component" value="Unassembled WGS sequence"/>
</dbReference>
<dbReference type="InterPro" id="IPR013709">
    <property type="entry name" value="2-isopropylmalate_synth_dimer"/>
</dbReference>
<organism evidence="3 4">
    <name type="scientific">Streptomyces lavendofoliae</name>
    <dbReference type="NCBI Taxonomy" id="67314"/>
    <lineage>
        <taxon>Bacteria</taxon>
        <taxon>Bacillati</taxon>
        <taxon>Actinomycetota</taxon>
        <taxon>Actinomycetes</taxon>
        <taxon>Kitasatosporales</taxon>
        <taxon>Streptomycetaceae</taxon>
        <taxon>Streptomyces</taxon>
    </lineage>
</organism>
<proteinExistence type="predicted"/>
<keyword evidence="1" id="KW-0808">Transferase</keyword>
<dbReference type="GO" id="GO:0003852">
    <property type="term" value="F:2-isopropylmalate synthase activity"/>
    <property type="evidence" value="ECO:0007669"/>
    <property type="project" value="InterPro"/>
</dbReference>
<keyword evidence="4" id="KW-1185">Reference proteome</keyword>
<dbReference type="GO" id="GO:0009098">
    <property type="term" value="P:L-leucine biosynthetic process"/>
    <property type="evidence" value="ECO:0007669"/>
    <property type="project" value="InterPro"/>
</dbReference>
<evidence type="ECO:0000259" key="2">
    <source>
        <dbReference type="Pfam" id="PF08502"/>
    </source>
</evidence>
<dbReference type="SUPFAM" id="SSF110921">
    <property type="entry name" value="2-isopropylmalate synthase LeuA, allosteric (dimerisation) domain"/>
    <property type="match status" value="1"/>
</dbReference>
<dbReference type="EMBL" id="BMTP01000004">
    <property type="protein sequence ID" value="GGU32822.1"/>
    <property type="molecule type" value="Genomic_DNA"/>
</dbReference>
<dbReference type="Gene3D" id="3.30.160.270">
    <property type="match status" value="1"/>
</dbReference>
<feature type="domain" description="2-isopropylmalate synthase LeuA allosteric (dimerisation)" evidence="2">
    <location>
        <begin position="4"/>
        <end position="51"/>
    </location>
</feature>
<name>A0A918M483_9ACTN</name>
<protein>
    <recommendedName>
        <fullName evidence="2">2-isopropylmalate synthase LeuA allosteric (dimerisation) domain-containing protein</fullName>
    </recommendedName>
</protein>
<reference evidence="3" key="2">
    <citation type="submission" date="2020-09" db="EMBL/GenBank/DDBJ databases">
        <authorList>
            <person name="Sun Q."/>
            <person name="Ohkuma M."/>
        </authorList>
    </citation>
    <scope>NUCLEOTIDE SEQUENCE</scope>
    <source>
        <strain evidence="3">JCM 4391</strain>
    </source>
</reference>
<comment type="caution">
    <text evidence="3">The sequence shown here is derived from an EMBL/GenBank/DDBJ whole genome shotgun (WGS) entry which is preliminary data.</text>
</comment>
<dbReference type="AlphaFoldDB" id="A0A918M483"/>
<evidence type="ECO:0000256" key="1">
    <source>
        <dbReference type="ARBA" id="ARBA00022679"/>
    </source>
</evidence>
<gene>
    <name evidence="3" type="ORF">GCM10010274_19880</name>
</gene>
<dbReference type="InterPro" id="IPR036230">
    <property type="entry name" value="LeuA_allosteric_dom_sf"/>
</dbReference>
<reference evidence="3" key="1">
    <citation type="journal article" date="2014" name="Int. J. Syst. Evol. Microbiol.">
        <title>Complete genome sequence of Corynebacterium casei LMG S-19264T (=DSM 44701T), isolated from a smear-ripened cheese.</title>
        <authorList>
            <consortium name="US DOE Joint Genome Institute (JGI-PGF)"/>
            <person name="Walter F."/>
            <person name="Albersmeier A."/>
            <person name="Kalinowski J."/>
            <person name="Ruckert C."/>
        </authorList>
    </citation>
    <scope>NUCLEOTIDE SEQUENCE</scope>
    <source>
        <strain evidence="3">JCM 4391</strain>
    </source>
</reference>
<sequence length="58" mass="5945">MGRIRLRSGQNTIDKDGTDALTVEAVVDGAETVLTGSGNGPIPAFFAALQATGVDGRR</sequence>
<accession>A0A918M483</accession>
<evidence type="ECO:0000313" key="4">
    <source>
        <dbReference type="Proteomes" id="UP000636661"/>
    </source>
</evidence>